<protein>
    <recommendedName>
        <fullName evidence="2 6">Orotate phosphoribosyltransferase</fullName>
        <shortName evidence="6">OPRT</shortName>
        <shortName evidence="6">OPRTase</shortName>
        <ecNumber evidence="2 6">2.4.2.10</ecNumber>
    </recommendedName>
</protein>
<dbReference type="Gene3D" id="3.40.50.2020">
    <property type="match status" value="1"/>
</dbReference>
<comment type="cofactor">
    <cofactor evidence="6">
        <name>Mg(2+)</name>
        <dbReference type="ChEBI" id="CHEBI:18420"/>
    </cofactor>
</comment>
<dbReference type="InterPro" id="IPR000836">
    <property type="entry name" value="PRTase_dom"/>
</dbReference>
<evidence type="ECO:0000313" key="8">
    <source>
        <dbReference type="EMBL" id="OKL44269.1"/>
    </source>
</evidence>
<evidence type="ECO:0000259" key="7">
    <source>
        <dbReference type="Pfam" id="PF00156"/>
    </source>
</evidence>
<feature type="binding site" evidence="6">
    <location>
        <position position="107"/>
    </location>
    <ligand>
        <name>5-phospho-alpha-D-ribose 1-diphosphate</name>
        <dbReference type="ChEBI" id="CHEBI:58017"/>
        <note>ligand shared between dimeric partners</note>
    </ligand>
</feature>
<dbReference type="HAMAP" id="MF_01208">
    <property type="entry name" value="PyrE"/>
    <property type="match status" value="1"/>
</dbReference>
<dbReference type="PANTHER" id="PTHR19278:SF9">
    <property type="entry name" value="URIDINE 5'-MONOPHOSPHATE SYNTHASE"/>
    <property type="match status" value="1"/>
</dbReference>
<dbReference type="SUPFAM" id="SSF53271">
    <property type="entry name" value="PRTase-like"/>
    <property type="match status" value="1"/>
</dbReference>
<feature type="domain" description="Phosphoribosyltransferase" evidence="7">
    <location>
        <begin position="65"/>
        <end position="163"/>
    </location>
</feature>
<dbReference type="EC" id="2.4.2.10" evidence="2 6"/>
<comment type="function">
    <text evidence="6">Catalyzes the transfer of a ribosyl phosphate group from 5-phosphoribose 1-diphosphate to orotate, leading to the formation of orotidine monophosphate (OMP).</text>
</comment>
<dbReference type="InterPro" id="IPR023031">
    <property type="entry name" value="OPRT"/>
</dbReference>
<dbReference type="OrthoDB" id="9802134at2"/>
<dbReference type="InterPro" id="IPR004467">
    <property type="entry name" value="Or_phspho_trans_dom"/>
</dbReference>
<dbReference type="GO" id="GO:0019856">
    <property type="term" value="P:pyrimidine nucleobase biosynthetic process"/>
    <property type="evidence" value="ECO:0007669"/>
    <property type="project" value="TreeGrafter"/>
</dbReference>
<evidence type="ECO:0000256" key="2">
    <source>
        <dbReference type="ARBA" id="ARBA00011971"/>
    </source>
</evidence>
<feature type="binding site" evidence="6">
    <location>
        <position position="137"/>
    </location>
    <ligand>
        <name>orotate</name>
        <dbReference type="ChEBI" id="CHEBI:30839"/>
    </ligand>
</feature>
<proteinExistence type="inferred from homology"/>
<keyword evidence="6" id="KW-0460">Magnesium</keyword>
<evidence type="ECO:0000256" key="6">
    <source>
        <dbReference type="HAMAP-Rule" id="MF_01208"/>
    </source>
</evidence>
<dbReference type="NCBIfam" id="TIGR00336">
    <property type="entry name" value="pyrE"/>
    <property type="match status" value="1"/>
</dbReference>
<accession>A0A1U7JHQ8</accession>
<dbReference type="AlphaFoldDB" id="A0A1U7JHQ8"/>
<dbReference type="InterPro" id="IPR029057">
    <property type="entry name" value="PRTase-like"/>
</dbReference>
<feature type="binding site" evidence="6">
    <location>
        <position position="111"/>
    </location>
    <ligand>
        <name>5-phospho-alpha-D-ribose 1-diphosphate</name>
        <dbReference type="ChEBI" id="CHEBI:58017"/>
        <note>ligand shared between dimeric partners</note>
    </ligand>
</feature>
<dbReference type="Proteomes" id="UP000185783">
    <property type="component" value="Unassembled WGS sequence"/>
</dbReference>
<dbReference type="STRING" id="197461.A3843_07615"/>
<dbReference type="EMBL" id="LVVZ01000014">
    <property type="protein sequence ID" value="OKL44269.1"/>
    <property type="molecule type" value="Genomic_DNA"/>
</dbReference>
<evidence type="ECO:0000256" key="1">
    <source>
        <dbReference type="ARBA" id="ARBA00004889"/>
    </source>
</evidence>
<comment type="caution">
    <text evidence="6">Lacks conserved residue(s) required for the propagation of feature annotation.</text>
</comment>
<reference evidence="8 9" key="1">
    <citation type="submission" date="2016-03" db="EMBL/GenBank/DDBJ databases">
        <title>Genome sequence of Nesiotobacter sp. nov., a moderately halophilic alphaproteobacterium isolated from the Yellow Sea, China.</title>
        <authorList>
            <person name="Zhang G."/>
            <person name="Zhang R."/>
        </authorList>
    </citation>
    <scope>NUCLEOTIDE SEQUENCE [LARGE SCALE GENOMIC DNA]</scope>
    <source>
        <strain evidence="8 9">WB1-6</strain>
    </source>
</reference>
<dbReference type="UniPathway" id="UPA00070">
    <property type="reaction ID" value="UER00119"/>
</dbReference>
<dbReference type="RefSeq" id="WP_028480726.1">
    <property type="nucleotide sequence ID" value="NZ_LVVZ01000014.1"/>
</dbReference>
<keyword evidence="4 6" id="KW-0808">Transferase</keyword>
<sequence length="231" mass="26027">MFSNSFPEPELMAEITAKMLMEIKAVHFRPEEPYTFTSGLASPVYIDCRKLISYPRIRNTLMDFATATILRNVGFEQFDAVAGGETAGIPFAAWIADKMNAPMQYVRKKPKGFGRDAQIEGHVEEGSHILLVEDLTTDGGSKIKFCEALRRAGAEVTDTLVVFYYDIFPETKVKLADHGLNLHYLCTWWDVLRVCQKNNYFDTATLKEVESFLTNPLEWSGNHGGVTEISI</sequence>
<evidence type="ECO:0000256" key="5">
    <source>
        <dbReference type="ARBA" id="ARBA00022975"/>
    </source>
</evidence>
<dbReference type="PANTHER" id="PTHR19278">
    <property type="entry name" value="OROTATE PHOSPHORIBOSYLTRANSFERASE"/>
    <property type="match status" value="1"/>
</dbReference>
<name>A0A1U7JHQ8_9HYPH</name>
<comment type="subunit">
    <text evidence="6">Homodimer.</text>
</comment>
<dbReference type="Pfam" id="PF00156">
    <property type="entry name" value="Pribosyltran"/>
    <property type="match status" value="1"/>
</dbReference>
<gene>
    <name evidence="6" type="primary">pyrE</name>
    <name evidence="8" type="ORF">A3843_07615</name>
</gene>
<dbReference type="GO" id="GO:0004588">
    <property type="term" value="F:orotate phosphoribosyltransferase activity"/>
    <property type="evidence" value="ECO:0007669"/>
    <property type="project" value="UniProtKB-UniRule"/>
</dbReference>
<feature type="binding site" description="in other chain" evidence="6">
    <location>
        <begin position="133"/>
        <end position="141"/>
    </location>
    <ligand>
        <name>5-phospho-alpha-D-ribose 1-diphosphate</name>
        <dbReference type="ChEBI" id="CHEBI:58017"/>
        <note>ligand shared between dimeric partners</note>
    </ligand>
</feature>
<keyword evidence="5 6" id="KW-0665">Pyrimidine biosynthesis</keyword>
<dbReference type="GO" id="GO:0044205">
    <property type="term" value="P:'de novo' UMP biosynthetic process"/>
    <property type="evidence" value="ECO:0007669"/>
    <property type="project" value="UniProtKB-UniRule"/>
</dbReference>
<keyword evidence="3 6" id="KW-0328">Glycosyltransferase</keyword>
<keyword evidence="9" id="KW-1185">Reference proteome</keyword>
<comment type="caution">
    <text evidence="8">The sequence shown here is derived from an EMBL/GenBank/DDBJ whole genome shotgun (WGS) entry which is preliminary data.</text>
</comment>
<evidence type="ECO:0000313" key="9">
    <source>
        <dbReference type="Proteomes" id="UP000185783"/>
    </source>
</evidence>
<comment type="catalytic activity">
    <reaction evidence="6">
        <text>orotidine 5'-phosphate + diphosphate = orotate + 5-phospho-alpha-D-ribose 1-diphosphate</text>
        <dbReference type="Rhea" id="RHEA:10380"/>
        <dbReference type="ChEBI" id="CHEBI:30839"/>
        <dbReference type="ChEBI" id="CHEBI:33019"/>
        <dbReference type="ChEBI" id="CHEBI:57538"/>
        <dbReference type="ChEBI" id="CHEBI:58017"/>
        <dbReference type="EC" id="2.4.2.10"/>
    </reaction>
</comment>
<dbReference type="GO" id="GO:0000287">
    <property type="term" value="F:magnesium ion binding"/>
    <property type="evidence" value="ECO:0007669"/>
    <property type="project" value="UniProtKB-UniRule"/>
</dbReference>
<comment type="pathway">
    <text evidence="1 6">Pyrimidine metabolism; UMP biosynthesis via de novo pathway; UMP from orotate: step 1/2.</text>
</comment>
<evidence type="ECO:0000256" key="3">
    <source>
        <dbReference type="ARBA" id="ARBA00022676"/>
    </source>
</evidence>
<dbReference type="CDD" id="cd06223">
    <property type="entry name" value="PRTases_typeI"/>
    <property type="match status" value="1"/>
</dbReference>
<feature type="binding site" description="in other chain" evidence="6">
    <location>
        <position position="108"/>
    </location>
    <ligand>
        <name>5-phospho-alpha-D-ribose 1-diphosphate</name>
        <dbReference type="ChEBI" id="CHEBI:58017"/>
        <note>ligand shared between dimeric partners</note>
    </ligand>
</feature>
<dbReference type="NCBIfam" id="NF001729">
    <property type="entry name" value="PRK00455.1-3"/>
    <property type="match status" value="1"/>
</dbReference>
<evidence type="ECO:0000256" key="4">
    <source>
        <dbReference type="ARBA" id="ARBA00022679"/>
    </source>
</evidence>
<organism evidence="8 9">
    <name type="scientific">Pseudovibrio exalbescens</name>
    <dbReference type="NCBI Taxonomy" id="197461"/>
    <lineage>
        <taxon>Bacteria</taxon>
        <taxon>Pseudomonadati</taxon>
        <taxon>Pseudomonadota</taxon>
        <taxon>Alphaproteobacteria</taxon>
        <taxon>Hyphomicrobiales</taxon>
        <taxon>Stappiaceae</taxon>
        <taxon>Pseudovibrio</taxon>
    </lineage>
</organism>
<comment type="similarity">
    <text evidence="6">Belongs to the purine/pyrimidine phosphoribosyltransferase family. PyrE subfamily.</text>
</comment>